<accession>A0A5N5XAI3</accession>
<evidence type="ECO:0000313" key="3">
    <source>
        <dbReference type="EMBL" id="KAB8076332.1"/>
    </source>
</evidence>
<feature type="coiled-coil region" evidence="1">
    <location>
        <begin position="220"/>
        <end position="251"/>
    </location>
</feature>
<name>A0A5N5XAI3_9EURO</name>
<gene>
    <name evidence="3" type="ORF">BDV29DRAFT_170365</name>
</gene>
<dbReference type="AlphaFoldDB" id="A0A5N5XAI3"/>
<feature type="compositionally biased region" description="Gly residues" evidence="2">
    <location>
        <begin position="476"/>
        <end position="486"/>
    </location>
</feature>
<dbReference type="EMBL" id="ML732182">
    <property type="protein sequence ID" value="KAB8076332.1"/>
    <property type="molecule type" value="Genomic_DNA"/>
</dbReference>
<protein>
    <submittedName>
        <fullName evidence="3">Uncharacterized protein</fullName>
    </submittedName>
</protein>
<dbReference type="Proteomes" id="UP000326565">
    <property type="component" value="Unassembled WGS sequence"/>
</dbReference>
<evidence type="ECO:0000256" key="2">
    <source>
        <dbReference type="SAM" id="MobiDB-lite"/>
    </source>
</evidence>
<keyword evidence="1" id="KW-0175">Coiled coil</keyword>
<keyword evidence="4" id="KW-1185">Reference proteome</keyword>
<feature type="compositionally biased region" description="Polar residues" evidence="2">
    <location>
        <begin position="299"/>
        <end position="313"/>
    </location>
</feature>
<feature type="region of interest" description="Disordered" evidence="2">
    <location>
        <begin position="286"/>
        <end position="313"/>
    </location>
</feature>
<evidence type="ECO:0000313" key="4">
    <source>
        <dbReference type="Proteomes" id="UP000326565"/>
    </source>
</evidence>
<dbReference type="OrthoDB" id="20105at2759"/>
<feature type="region of interest" description="Disordered" evidence="2">
    <location>
        <begin position="385"/>
        <end position="500"/>
    </location>
</feature>
<feature type="coiled-coil region" evidence="1">
    <location>
        <begin position="139"/>
        <end position="173"/>
    </location>
</feature>
<proteinExistence type="predicted"/>
<reference evidence="3 4" key="1">
    <citation type="submission" date="2019-04" db="EMBL/GenBank/DDBJ databases">
        <title>Friends and foes A comparative genomics study of 23 Aspergillus species from section Flavi.</title>
        <authorList>
            <consortium name="DOE Joint Genome Institute"/>
            <person name="Kjaerbolling I."/>
            <person name="Vesth T."/>
            <person name="Frisvad J.C."/>
            <person name="Nybo J.L."/>
            <person name="Theobald S."/>
            <person name="Kildgaard S."/>
            <person name="Isbrandt T."/>
            <person name="Kuo A."/>
            <person name="Sato A."/>
            <person name="Lyhne E.K."/>
            <person name="Kogle M.E."/>
            <person name="Wiebenga A."/>
            <person name="Kun R.S."/>
            <person name="Lubbers R.J."/>
            <person name="Makela M.R."/>
            <person name="Barry K."/>
            <person name="Chovatia M."/>
            <person name="Clum A."/>
            <person name="Daum C."/>
            <person name="Haridas S."/>
            <person name="He G."/>
            <person name="LaButti K."/>
            <person name="Lipzen A."/>
            <person name="Mondo S."/>
            <person name="Riley R."/>
            <person name="Salamov A."/>
            <person name="Simmons B.A."/>
            <person name="Magnuson J.K."/>
            <person name="Henrissat B."/>
            <person name="Mortensen U.H."/>
            <person name="Larsen T.O."/>
            <person name="Devries R.P."/>
            <person name="Grigoriev I.V."/>
            <person name="Machida M."/>
            <person name="Baker S.E."/>
            <person name="Andersen M.R."/>
        </authorList>
    </citation>
    <scope>NUCLEOTIDE SEQUENCE [LARGE SCALE GENOMIC DNA]</scope>
    <source>
        <strain evidence="3 4">CBS 151.66</strain>
    </source>
</reference>
<feature type="compositionally biased region" description="Basic and acidic residues" evidence="2">
    <location>
        <begin position="390"/>
        <end position="410"/>
    </location>
</feature>
<evidence type="ECO:0000256" key="1">
    <source>
        <dbReference type="SAM" id="Coils"/>
    </source>
</evidence>
<organism evidence="3 4">
    <name type="scientific">Aspergillus leporis</name>
    <dbReference type="NCBI Taxonomy" id="41062"/>
    <lineage>
        <taxon>Eukaryota</taxon>
        <taxon>Fungi</taxon>
        <taxon>Dikarya</taxon>
        <taxon>Ascomycota</taxon>
        <taxon>Pezizomycotina</taxon>
        <taxon>Eurotiomycetes</taxon>
        <taxon>Eurotiomycetidae</taxon>
        <taxon>Eurotiales</taxon>
        <taxon>Aspergillaceae</taxon>
        <taxon>Aspergillus</taxon>
        <taxon>Aspergillus subgen. Circumdati</taxon>
    </lineage>
</organism>
<sequence length="500" mass="56442">MAIRTACLEKEYDNTLMHTAQILGDEKNRVQRVEQLFLQVEIENLRWRLDHATQNLTRTARVEFDVRLQLHETCKELDQLRNAYRASSHEIERLRLELASLTSASVDSKSLLAEKLRLAKDLSIAHADVEKLKYNKISSHTLLAEKQTLEQQLATLEAQLESEKRAHEQTLARGSHYVEETTTLSSKLEETRKELVAEVQARDHRERAIQQQSIEWAAQRAALEAKLDTLTKKLQSTKDQSQAAITELQRRYEAINSHESRTSYVQSRIAPQLSTSQHSSGLTIATPGAIRAEDKKTKTSTLPGDKSSFSITPFLNRTNGLRNSPINTDDDDADELHTVCVTGRANESPGNDARKGVDSGYQDQIRPVDVLPVTAETLRLGQSISNVNRGMEDQRKLLDNPESDKRRDESNGDFTQPSNHDQLRTKKRKLGIQRERGFFDGDDEEEDLHDIRRPGRKLVLGTGRNPALQVSAPSGGRLGRNRGLGGLAEFSPLKRDKKRL</sequence>